<proteinExistence type="predicted"/>
<dbReference type="Proteomes" id="UP000046122">
    <property type="component" value="Unassembled WGS sequence"/>
</dbReference>
<dbReference type="SUPFAM" id="SSF50199">
    <property type="entry name" value="Staphylococcal nuclease"/>
    <property type="match status" value="1"/>
</dbReference>
<dbReference type="SMART" id="SM00318">
    <property type="entry name" value="SNc"/>
    <property type="match status" value="1"/>
</dbReference>
<feature type="domain" description="TNase-like" evidence="2">
    <location>
        <begin position="75"/>
        <end position="194"/>
    </location>
</feature>
<keyword evidence="5" id="KW-1185">Reference proteome</keyword>
<dbReference type="Pfam" id="PF05901">
    <property type="entry name" value="Excalibur"/>
    <property type="match status" value="1"/>
</dbReference>
<dbReference type="InterPro" id="IPR016071">
    <property type="entry name" value="Staphylococal_nuclease_OB-fold"/>
</dbReference>
<name>A0A090DF09_MESPL</name>
<organism evidence="3 5">
    <name type="scientific">Mesorhizobium plurifarium</name>
    <dbReference type="NCBI Taxonomy" id="69974"/>
    <lineage>
        <taxon>Bacteria</taxon>
        <taxon>Pseudomonadati</taxon>
        <taxon>Pseudomonadota</taxon>
        <taxon>Alphaproteobacteria</taxon>
        <taxon>Hyphomicrobiales</taxon>
        <taxon>Phyllobacteriaceae</taxon>
        <taxon>Mesorhizobium</taxon>
    </lineage>
</organism>
<accession>A0A090DF09</accession>
<dbReference type="Proteomes" id="UP000045285">
    <property type="component" value="Unassembled WGS sequence"/>
</dbReference>
<evidence type="ECO:0000259" key="2">
    <source>
        <dbReference type="PROSITE" id="PS50830"/>
    </source>
</evidence>
<dbReference type="PANTHER" id="PTHR12302:SF26">
    <property type="entry name" value="BLR1266 PROTEIN"/>
    <property type="match status" value="1"/>
</dbReference>
<evidence type="ECO:0000313" key="6">
    <source>
        <dbReference type="Proteomes" id="UP000046122"/>
    </source>
</evidence>
<dbReference type="Gene3D" id="2.40.50.90">
    <property type="match status" value="1"/>
</dbReference>
<dbReference type="InterPro" id="IPR008613">
    <property type="entry name" value="Excalibur_Ca-bd_domain"/>
</dbReference>
<reference evidence="5" key="2">
    <citation type="submission" date="2014-08" db="EMBL/GenBank/DDBJ databases">
        <authorList>
            <person name="Moulin L."/>
        </authorList>
    </citation>
    <scope>NUCLEOTIDE SEQUENCE [LARGE SCALE GENOMIC DNA]</scope>
</reference>
<feature type="region of interest" description="Disordered" evidence="1">
    <location>
        <begin position="54"/>
        <end position="78"/>
    </location>
</feature>
<dbReference type="EMBL" id="CCNE01000006">
    <property type="protein sequence ID" value="CDX51881.1"/>
    <property type="molecule type" value="Genomic_DNA"/>
</dbReference>
<evidence type="ECO:0000256" key="1">
    <source>
        <dbReference type="SAM" id="MobiDB-lite"/>
    </source>
</evidence>
<evidence type="ECO:0000313" key="3">
    <source>
        <dbReference type="EMBL" id="CDX12075.1"/>
    </source>
</evidence>
<evidence type="ECO:0000313" key="5">
    <source>
        <dbReference type="Proteomes" id="UP000045285"/>
    </source>
</evidence>
<reference evidence="3 6" key="1">
    <citation type="submission" date="2014-08" db="EMBL/GenBank/DDBJ databases">
        <authorList>
            <person name="Moulin Lionel"/>
        </authorList>
    </citation>
    <scope>NUCLEOTIDE SEQUENCE [LARGE SCALE GENOMIC DNA]</scope>
</reference>
<dbReference type="SMART" id="SM00894">
    <property type="entry name" value="Excalibur"/>
    <property type="match status" value="1"/>
</dbReference>
<protein>
    <submittedName>
        <fullName evidence="3">Excalibur domain protein</fullName>
    </submittedName>
</protein>
<gene>
    <name evidence="3" type="ORF">MPL3356_110320</name>
    <name evidence="4" type="ORF">MPL3365_140091</name>
</gene>
<dbReference type="Pfam" id="PF00565">
    <property type="entry name" value="SNase"/>
    <property type="match status" value="1"/>
</dbReference>
<sequence length="271" mass="29828">MAKRGAAGIAWLIVLAAVAWHGPAKHKPPPVPTPKVEPAQRTEQPIMAHLEQKAVEPQTAASPVGKPPPLEGPAKAVDGDTIEISGKPVHIHGIDAPEFNQQCDDAKNFTYSCGWEITTAFQKFLKSAKIVRCEFVSWDQYGRYVGSCTTRKGLDLASWLVSSGLAPDWPQYSGGAYADLQSKAQKAKRGIWSGTFEIPSLWREKEQARIQQKQQFSAFTSQAQIAGYSCQPRRYCKQIRSCAEANWYMQNCSWGGALDRDNDGIPCEGTC</sequence>
<dbReference type="PROSITE" id="PS50830">
    <property type="entry name" value="TNASE_3"/>
    <property type="match status" value="1"/>
</dbReference>
<evidence type="ECO:0000313" key="4">
    <source>
        <dbReference type="EMBL" id="CDX51881.1"/>
    </source>
</evidence>
<dbReference type="PANTHER" id="PTHR12302">
    <property type="entry name" value="EBNA2 BINDING PROTEIN P100"/>
    <property type="match status" value="1"/>
</dbReference>
<dbReference type="InterPro" id="IPR035437">
    <property type="entry name" value="SNase_OB-fold_sf"/>
</dbReference>
<dbReference type="EMBL" id="CCMZ01000003">
    <property type="protein sequence ID" value="CDX12075.1"/>
    <property type="molecule type" value="Genomic_DNA"/>
</dbReference>
<dbReference type="AlphaFoldDB" id="A0A090DF09"/>